<protein>
    <submittedName>
        <fullName evidence="2">Uncharacterized protein</fullName>
    </submittedName>
</protein>
<reference evidence="2 3" key="1">
    <citation type="journal article" date="2016" name="Genome Biol. Evol.">
        <title>Divergent and convergent evolution of fungal pathogenicity.</title>
        <authorList>
            <person name="Shang Y."/>
            <person name="Xiao G."/>
            <person name="Zheng P."/>
            <person name="Cen K."/>
            <person name="Zhan S."/>
            <person name="Wang C."/>
        </authorList>
    </citation>
    <scope>NUCLEOTIDE SEQUENCE [LARGE SCALE GENOMIC DNA]</scope>
    <source>
        <strain evidence="2 3">ARSEF 2679</strain>
    </source>
</reference>
<sequence>MPPRSPDNPFQDLFLSTTSPSTPPPAPAPSTTTTASDHLDDQSLPPGTMVRYLWTCHLCGYGSFRCDSSSTALCVQCAHAVCDGCTAFFGARLLECVDAENLPGHAAPPNNPLPSIAQTSLPNLETSMSRCRSHNPVRRCRAASGLRRLRHEPYARPTHVQHCVVTFRPGRDGRPALGTFFYTRPRFERPSLPFSTPSSPLSRPDQTRDCIARSVARASGPATIVIPPIHEIRPRDDGTAPAGVPVCTVPLARFFAAGAPSVARALGLGRQPVICVRVDPVLAFVAYYLCASFYAALAVWEGGRGAATRQPSRAAPE</sequence>
<organism evidence="2 3">
    <name type="scientific">Cordyceps fumosorosea (strain ARSEF 2679)</name>
    <name type="common">Isaria fumosorosea</name>
    <dbReference type="NCBI Taxonomy" id="1081104"/>
    <lineage>
        <taxon>Eukaryota</taxon>
        <taxon>Fungi</taxon>
        <taxon>Dikarya</taxon>
        <taxon>Ascomycota</taxon>
        <taxon>Pezizomycotina</taxon>
        <taxon>Sordariomycetes</taxon>
        <taxon>Hypocreomycetidae</taxon>
        <taxon>Hypocreales</taxon>
        <taxon>Cordycipitaceae</taxon>
        <taxon>Cordyceps</taxon>
    </lineage>
</organism>
<evidence type="ECO:0000313" key="2">
    <source>
        <dbReference type="EMBL" id="OAA60107.1"/>
    </source>
</evidence>
<evidence type="ECO:0000256" key="1">
    <source>
        <dbReference type="SAM" id="MobiDB-lite"/>
    </source>
</evidence>
<dbReference type="OrthoDB" id="4863243at2759"/>
<evidence type="ECO:0000313" key="3">
    <source>
        <dbReference type="Proteomes" id="UP000076744"/>
    </source>
</evidence>
<accession>A0A167T014</accession>
<name>A0A167T014_CORFA</name>
<dbReference type="AlphaFoldDB" id="A0A167T014"/>
<keyword evidence="3" id="KW-1185">Reference proteome</keyword>
<feature type="region of interest" description="Disordered" evidence="1">
    <location>
        <begin position="1"/>
        <end position="42"/>
    </location>
</feature>
<dbReference type="EMBL" id="AZHB01000015">
    <property type="protein sequence ID" value="OAA60107.1"/>
    <property type="molecule type" value="Genomic_DNA"/>
</dbReference>
<dbReference type="GeneID" id="30022410"/>
<gene>
    <name evidence="2" type="ORF">ISF_06118</name>
</gene>
<dbReference type="Proteomes" id="UP000076744">
    <property type="component" value="Unassembled WGS sequence"/>
</dbReference>
<proteinExistence type="predicted"/>
<dbReference type="RefSeq" id="XP_018703220.1">
    <property type="nucleotide sequence ID" value="XM_018849722.1"/>
</dbReference>
<comment type="caution">
    <text evidence="2">The sequence shown here is derived from an EMBL/GenBank/DDBJ whole genome shotgun (WGS) entry which is preliminary data.</text>
</comment>